<evidence type="ECO:0000256" key="2">
    <source>
        <dbReference type="ARBA" id="ARBA00001974"/>
    </source>
</evidence>
<evidence type="ECO:0000256" key="4">
    <source>
        <dbReference type="ARBA" id="ARBA00007532"/>
    </source>
</evidence>
<dbReference type="InterPro" id="IPR000089">
    <property type="entry name" value="Biotin_lipoyl"/>
</dbReference>
<evidence type="ECO:0000256" key="1">
    <source>
        <dbReference type="ARBA" id="ARBA00001938"/>
    </source>
</evidence>
<dbReference type="PROSITE" id="PS00076">
    <property type="entry name" value="PYRIDINE_REDOX_1"/>
    <property type="match status" value="1"/>
</dbReference>
<name>A0A059ZW56_ACICK</name>
<evidence type="ECO:0000313" key="15">
    <source>
        <dbReference type="EMBL" id="AIA54196.1"/>
    </source>
</evidence>
<dbReference type="eggNOG" id="COG0508">
    <property type="taxonomic scope" value="Bacteria"/>
</dbReference>
<sequence length="1009" mass="106150">MAEPYVIKMPQLSDTMTEGVLVSWEKQPGDRVERGDVVATIETDKAIMDVEVFRSGFLAGPLAAVDSVVPVGEAIGYLTDTPQGSVDSPGMVTADSAKSTDSRARAAVEAEAESASVPAPAASAAPAENAYPIKMPQLSDTMTEGVLVSWEKQLGDRVERGDIVATVETDKAIMDVEVFRSGFLSGPMLSVDSVVPVGEAMAWLVDSADKVQREAKRALASATGGAANRSVGTPAPTPATAPVVTPAEPAPAVPSDGSIRPAPRPRGAKATPYARLLAGSRGLSLDGLRGSGPDGVIVAADVSAQTAAASNVAAAAVAVPGDGRPMTAIEKSISQAMTASLTIPVFHVTMHIRPEALQRAAKAEGVSFTVALAKAVSEALLRQPRINAAYQHPDRIVEGRPHDIGIAATTEDGSLVVPVLRDLANKDLKTLQEEWTPLLERARKRRLSPADYQHPTFTISNMGMYGVSQFDAIVTPGTAAILAVAATGPDGMPVTISADHRVVNGADAAAFLKDLKALVEAPQSWLTASGPVIPEGNYDVQVLVIGAGPGGEDCARELAENGIRVAMVNHAPLPGGECLWRGCIPSKAWRAAADRIRDRVHDAAMGIQLGEPHLDWQQLEQHRRSIVQTRGEMALKTDQGMKIQVLEGHARFTGPHSVDIEGRDARTLTFAACVIAAGAPAFVPPIPGAKEALAAGAAVTSDTVWDLTAPPKRLCIIGAGAIGMEMAQMFHDFGAEVTVLEALPRPVAEMEAELAEQLMRALAKNSPRLQVFTDVQVKDISGEAGNLQIRYGKGQETQVVAADLLLIATGKRPDTSGLALERAGVRLGERGAIAVDTRGQTSVPHIYAVGDVVGGYMLAHTAAQQGRVAAANLLGHRATYEARKDCGVTFTRPQVAFVGLTTEQAKAAGLDVVEVKVPMSIDAKAMMTGETDGLIKMVAERQSHRIVGVHFLTDHADTLVGEAVMMVSAELTLEQVATAIHPHPTQTELFGEMARRLLSRLRRSARAKA</sequence>
<dbReference type="Gene3D" id="3.50.50.60">
    <property type="entry name" value="FAD/NAD(P)-binding domain"/>
    <property type="match status" value="2"/>
</dbReference>
<dbReference type="CDD" id="cd06849">
    <property type="entry name" value="lipoyl_domain"/>
    <property type="match status" value="2"/>
</dbReference>
<comment type="cofactor">
    <cofactor evidence="1">
        <name>(R)-lipoate</name>
        <dbReference type="ChEBI" id="CHEBI:83088"/>
    </cofactor>
</comment>
<protein>
    <submittedName>
        <fullName evidence="15">Dihydrolipoamide acetyltransferase component of pyruvate dehydrogenase complex / Dihydrolipoamide dehydrogenase of pyruvate dehydrogenase complex</fullName>
        <ecNumber evidence="15">1.8.1.4</ecNumber>
        <ecNumber evidence="15">2.3.1.12</ecNumber>
    </submittedName>
</protein>
<keyword evidence="15" id="KW-0808">Transferase</keyword>
<dbReference type="EC" id="2.3.1.12" evidence="15"/>
<dbReference type="PRINTS" id="PR00368">
    <property type="entry name" value="FADPNR"/>
</dbReference>
<dbReference type="Pfam" id="PF07992">
    <property type="entry name" value="Pyr_redox_2"/>
    <property type="match status" value="1"/>
</dbReference>
<dbReference type="InterPro" id="IPR003016">
    <property type="entry name" value="2-oxoA_DH_lipoyl-BS"/>
</dbReference>
<evidence type="ECO:0000313" key="16">
    <source>
        <dbReference type="Proteomes" id="UP000005522"/>
    </source>
</evidence>
<keyword evidence="5" id="KW-0285">Flavoprotein</keyword>
<feature type="region of interest" description="Disordered" evidence="12">
    <location>
        <begin position="220"/>
        <end position="271"/>
    </location>
</feature>
<dbReference type="SUPFAM" id="SSF51905">
    <property type="entry name" value="FAD/NAD(P)-binding domain"/>
    <property type="match status" value="1"/>
</dbReference>
<dbReference type="PROSITE" id="PS51826">
    <property type="entry name" value="PSBD"/>
    <property type="match status" value="1"/>
</dbReference>
<feature type="region of interest" description="Disordered" evidence="12">
    <location>
        <begin position="82"/>
        <end position="102"/>
    </location>
</feature>
<keyword evidence="15" id="KW-0012">Acyltransferase</keyword>
<dbReference type="GO" id="GO:0004148">
    <property type="term" value="F:dihydrolipoyl dehydrogenase (NADH) activity"/>
    <property type="evidence" value="ECO:0007669"/>
    <property type="project" value="UniProtKB-EC"/>
</dbReference>
<dbReference type="KEGG" id="acz:Acaty_c0306"/>
<dbReference type="InterPro" id="IPR023213">
    <property type="entry name" value="CAT-like_dom_sf"/>
</dbReference>
<evidence type="ECO:0000259" key="13">
    <source>
        <dbReference type="PROSITE" id="PS50968"/>
    </source>
</evidence>
<feature type="compositionally biased region" description="Low complexity" evidence="12">
    <location>
        <begin position="238"/>
        <end position="247"/>
    </location>
</feature>
<dbReference type="InterPro" id="IPR012999">
    <property type="entry name" value="Pyr_OxRdtase_I_AS"/>
</dbReference>
<comment type="cofactor">
    <cofactor evidence="2">
        <name>FAD</name>
        <dbReference type="ChEBI" id="CHEBI:57692"/>
    </cofactor>
</comment>
<reference evidence="15 16" key="1">
    <citation type="journal article" date="2009" name="J. Bacteriol.">
        <title>Draft genome sequence of the extremely acidophilic bacterium Acidithiobacillus caldus ATCC 51756 reveals metabolic versatility in the genus Acidithiobacillus.</title>
        <authorList>
            <person name="Valdes J."/>
            <person name="Quatrini R."/>
            <person name="Hallberg K."/>
            <person name="Dopson M."/>
            <person name="Valenzuela P.D."/>
            <person name="Holmes D.S."/>
        </authorList>
    </citation>
    <scope>NUCLEOTIDE SEQUENCE [LARGE SCALE GENOMIC DNA]</scope>
    <source>
        <strain evidence="16">ATCC 51756 / DSM 8584 / KU</strain>
    </source>
</reference>
<gene>
    <name evidence="15" type="ORF">Acaty_c0306</name>
</gene>
<dbReference type="InterPro" id="IPR036188">
    <property type="entry name" value="FAD/NAD-bd_sf"/>
</dbReference>
<evidence type="ECO:0000256" key="6">
    <source>
        <dbReference type="ARBA" id="ARBA00022823"/>
    </source>
</evidence>
<dbReference type="SUPFAM" id="SSF47005">
    <property type="entry name" value="Peripheral subunit-binding domain of 2-oxo acid dehydrogenase complex"/>
    <property type="match status" value="1"/>
</dbReference>
<keyword evidence="9" id="KW-0520">NAD</keyword>
<dbReference type="SUPFAM" id="SSF55424">
    <property type="entry name" value="FAD/NAD-linked reductases, dimerisation (C-terminal) domain"/>
    <property type="match status" value="1"/>
</dbReference>
<dbReference type="PROSITE" id="PS50968">
    <property type="entry name" value="BIOTINYL_LIPOYL"/>
    <property type="match status" value="2"/>
</dbReference>
<dbReference type="eggNOG" id="COG1249">
    <property type="taxonomic scope" value="Bacteria"/>
</dbReference>
<keyword evidence="8 15" id="KW-0560">Oxidoreductase</keyword>
<dbReference type="SUPFAM" id="SSF52777">
    <property type="entry name" value="CoA-dependent acyltransferases"/>
    <property type="match status" value="1"/>
</dbReference>
<dbReference type="RefSeq" id="WP_038471495.1">
    <property type="nucleotide sequence ID" value="NZ_CP005986.1"/>
</dbReference>
<dbReference type="PANTHER" id="PTHR22912:SF151">
    <property type="entry name" value="DIHYDROLIPOYL DEHYDROGENASE, MITOCHONDRIAL"/>
    <property type="match status" value="1"/>
</dbReference>
<proteinExistence type="inferred from homology"/>
<dbReference type="InterPro" id="IPR004167">
    <property type="entry name" value="PSBD"/>
</dbReference>
<evidence type="ECO:0000259" key="14">
    <source>
        <dbReference type="PROSITE" id="PS51826"/>
    </source>
</evidence>
<comment type="similarity">
    <text evidence="3">Belongs to the 2-oxoacid dehydrogenase family.</text>
</comment>
<feature type="domain" description="Peripheral subunit-binding (PSBD)" evidence="14">
    <location>
        <begin position="269"/>
        <end position="306"/>
    </location>
</feature>
<dbReference type="Pfam" id="PF02852">
    <property type="entry name" value="Pyr_redox_dim"/>
    <property type="match status" value="1"/>
</dbReference>
<keyword evidence="15" id="KW-0670">Pyruvate</keyword>
<keyword evidence="10" id="KW-1015">Disulfide bond</keyword>
<evidence type="ECO:0000256" key="3">
    <source>
        <dbReference type="ARBA" id="ARBA00007317"/>
    </source>
</evidence>
<dbReference type="Gene3D" id="3.30.390.30">
    <property type="match status" value="1"/>
</dbReference>
<dbReference type="FunFam" id="3.30.390.30:FF:000001">
    <property type="entry name" value="Dihydrolipoyl dehydrogenase"/>
    <property type="match status" value="1"/>
</dbReference>
<evidence type="ECO:0000256" key="8">
    <source>
        <dbReference type="ARBA" id="ARBA00023002"/>
    </source>
</evidence>
<dbReference type="GO" id="GO:0004742">
    <property type="term" value="F:dihydrolipoyllysine-residue acetyltransferase activity"/>
    <property type="evidence" value="ECO:0007669"/>
    <property type="project" value="UniProtKB-EC"/>
</dbReference>
<dbReference type="AlphaFoldDB" id="A0A059ZW56"/>
<evidence type="ECO:0000256" key="9">
    <source>
        <dbReference type="ARBA" id="ARBA00023027"/>
    </source>
</evidence>
<keyword evidence="6" id="KW-0450">Lipoyl</keyword>
<dbReference type="HOGENOM" id="CLU_300138_0_0_6"/>
<dbReference type="InterPro" id="IPR001078">
    <property type="entry name" value="2-oxoacid_DH_actylTfrase"/>
</dbReference>
<dbReference type="SUPFAM" id="SSF51230">
    <property type="entry name" value="Single hybrid motif"/>
    <property type="match status" value="2"/>
</dbReference>
<evidence type="ECO:0000256" key="10">
    <source>
        <dbReference type="ARBA" id="ARBA00023157"/>
    </source>
</evidence>
<keyword evidence="11" id="KW-0676">Redox-active center</keyword>
<dbReference type="InterPro" id="IPR036625">
    <property type="entry name" value="E3-bd_dom_sf"/>
</dbReference>
<dbReference type="Pfam" id="PF00198">
    <property type="entry name" value="2-oxoacid_dh"/>
    <property type="match status" value="1"/>
</dbReference>
<dbReference type="InterPro" id="IPR011053">
    <property type="entry name" value="Single_hybrid_motif"/>
</dbReference>
<dbReference type="PANTHER" id="PTHR22912">
    <property type="entry name" value="DISULFIDE OXIDOREDUCTASE"/>
    <property type="match status" value="1"/>
</dbReference>
<dbReference type="InterPro" id="IPR050151">
    <property type="entry name" value="Class-I_Pyr_Nuc-Dis_Oxidored"/>
</dbReference>
<dbReference type="Pfam" id="PF02817">
    <property type="entry name" value="E3_binding"/>
    <property type="match status" value="1"/>
</dbReference>
<evidence type="ECO:0000256" key="12">
    <source>
        <dbReference type="SAM" id="MobiDB-lite"/>
    </source>
</evidence>
<dbReference type="PRINTS" id="PR00411">
    <property type="entry name" value="PNDRDTASEI"/>
</dbReference>
<dbReference type="PROSITE" id="PS00189">
    <property type="entry name" value="LIPOYL"/>
    <property type="match status" value="2"/>
</dbReference>
<dbReference type="EC" id="1.8.1.4" evidence="15"/>
<dbReference type="GO" id="GO:0006103">
    <property type="term" value="P:2-oxoglutarate metabolic process"/>
    <property type="evidence" value="ECO:0007669"/>
    <property type="project" value="TreeGrafter"/>
</dbReference>
<dbReference type="GO" id="GO:0050660">
    <property type="term" value="F:flavin adenine dinucleotide binding"/>
    <property type="evidence" value="ECO:0007669"/>
    <property type="project" value="TreeGrafter"/>
</dbReference>
<dbReference type="InterPro" id="IPR023753">
    <property type="entry name" value="FAD/NAD-binding_dom"/>
</dbReference>
<dbReference type="Proteomes" id="UP000005522">
    <property type="component" value="Chromosome"/>
</dbReference>
<evidence type="ECO:0000256" key="11">
    <source>
        <dbReference type="ARBA" id="ARBA00023284"/>
    </source>
</evidence>
<dbReference type="Gene3D" id="4.10.320.10">
    <property type="entry name" value="E3-binding domain"/>
    <property type="match status" value="1"/>
</dbReference>
<dbReference type="Pfam" id="PF00364">
    <property type="entry name" value="Biotin_lipoyl"/>
    <property type="match status" value="2"/>
</dbReference>
<evidence type="ECO:0000256" key="5">
    <source>
        <dbReference type="ARBA" id="ARBA00022630"/>
    </source>
</evidence>
<organism evidence="15 16">
    <name type="scientific">Acidithiobacillus caldus (strain ATCC 51756 / DSM 8584 / KU)</name>
    <dbReference type="NCBI Taxonomy" id="637389"/>
    <lineage>
        <taxon>Bacteria</taxon>
        <taxon>Pseudomonadati</taxon>
        <taxon>Pseudomonadota</taxon>
        <taxon>Acidithiobacillia</taxon>
        <taxon>Acidithiobacillales</taxon>
        <taxon>Acidithiobacillaceae</taxon>
        <taxon>Acidithiobacillus</taxon>
    </lineage>
</organism>
<comment type="similarity">
    <text evidence="4">Belongs to the class-I pyridine nucleotide-disulfide oxidoreductase family.</text>
</comment>
<accession>A0A059ZW56</accession>
<dbReference type="EMBL" id="CP005986">
    <property type="protein sequence ID" value="AIA54196.1"/>
    <property type="molecule type" value="Genomic_DNA"/>
</dbReference>
<evidence type="ECO:0000256" key="7">
    <source>
        <dbReference type="ARBA" id="ARBA00022827"/>
    </source>
</evidence>
<dbReference type="Gene3D" id="2.40.50.100">
    <property type="match status" value="2"/>
</dbReference>
<keyword evidence="7" id="KW-0274">FAD</keyword>
<feature type="domain" description="Lipoyl-binding" evidence="13">
    <location>
        <begin position="4"/>
        <end position="79"/>
    </location>
</feature>
<feature type="domain" description="Lipoyl-binding" evidence="13">
    <location>
        <begin position="130"/>
        <end position="208"/>
    </location>
</feature>
<dbReference type="InterPro" id="IPR004099">
    <property type="entry name" value="Pyr_nucl-diS_OxRdtase_dimer"/>
</dbReference>
<dbReference type="Gene3D" id="3.30.559.10">
    <property type="entry name" value="Chloramphenicol acetyltransferase-like domain"/>
    <property type="match status" value="1"/>
</dbReference>
<dbReference type="InterPro" id="IPR016156">
    <property type="entry name" value="FAD/NAD-linked_Rdtase_dimer_sf"/>
</dbReference>